<evidence type="ECO:0000313" key="3">
    <source>
        <dbReference type="Proteomes" id="UP000016924"/>
    </source>
</evidence>
<feature type="region of interest" description="Disordered" evidence="1">
    <location>
        <begin position="14"/>
        <end position="48"/>
    </location>
</feature>
<evidence type="ECO:0000313" key="2">
    <source>
        <dbReference type="EMBL" id="EON65813.1"/>
    </source>
</evidence>
<dbReference type="AlphaFoldDB" id="R7YVD6"/>
<protein>
    <submittedName>
        <fullName evidence="2">Uncharacterized protein</fullName>
    </submittedName>
</protein>
<gene>
    <name evidence="2" type="ORF">W97_05052</name>
</gene>
<name>R7YVD6_CONA1</name>
<dbReference type="GeneID" id="19902363"/>
<dbReference type="Proteomes" id="UP000016924">
    <property type="component" value="Unassembled WGS sequence"/>
</dbReference>
<accession>R7YVD6</accession>
<sequence>MHLESFITSILSSSTSTPAATNPAAHRTIDPPSSRLTTTHSLTPFLSSEIKARRPPYEAPKALKRQLWTPLLPTLDRFKSPSPSSALAQQHRQLDFLMQAAKPRPRLSAFEPLQDVILRHLLAPSTLPRLQQLPGPRSRPFQLVIKSSRILGREWRRLKRAFKRTLIRMLIWMGVPEVIMVVELRVEMDVPILPWIV</sequence>
<dbReference type="HOGENOM" id="CLU_1384087_0_0_1"/>
<reference evidence="3" key="1">
    <citation type="submission" date="2012-06" db="EMBL/GenBank/DDBJ databases">
        <title>The genome sequence of Coniosporium apollinis CBS 100218.</title>
        <authorList>
            <consortium name="The Broad Institute Genome Sequencing Platform"/>
            <person name="Cuomo C."/>
            <person name="Gorbushina A."/>
            <person name="Noack S."/>
            <person name="Walker B."/>
            <person name="Young S.K."/>
            <person name="Zeng Q."/>
            <person name="Gargeya S."/>
            <person name="Fitzgerald M."/>
            <person name="Haas B."/>
            <person name="Abouelleil A."/>
            <person name="Alvarado L."/>
            <person name="Arachchi H.M."/>
            <person name="Berlin A.M."/>
            <person name="Chapman S.B."/>
            <person name="Goldberg J."/>
            <person name="Griggs A."/>
            <person name="Gujja S."/>
            <person name="Hansen M."/>
            <person name="Howarth C."/>
            <person name="Imamovic A."/>
            <person name="Larimer J."/>
            <person name="McCowan C."/>
            <person name="Montmayeur A."/>
            <person name="Murphy C."/>
            <person name="Neiman D."/>
            <person name="Pearson M."/>
            <person name="Priest M."/>
            <person name="Roberts A."/>
            <person name="Saif S."/>
            <person name="Shea T."/>
            <person name="Sisk P."/>
            <person name="Sykes S."/>
            <person name="Wortman J."/>
            <person name="Nusbaum C."/>
            <person name="Birren B."/>
        </authorList>
    </citation>
    <scope>NUCLEOTIDE SEQUENCE [LARGE SCALE GENOMIC DNA]</scope>
    <source>
        <strain evidence="3">CBS 100218</strain>
    </source>
</reference>
<proteinExistence type="predicted"/>
<evidence type="ECO:0000256" key="1">
    <source>
        <dbReference type="SAM" id="MobiDB-lite"/>
    </source>
</evidence>
<keyword evidence="3" id="KW-1185">Reference proteome</keyword>
<dbReference type="RefSeq" id="XP_007781130.1">
    <property type="nucleotide sequence ID" value="XM_007782940.1"/>
</dbReference>
<feature type="compositionally biased region" description="Polar residues" evidence="1">
    <location>
        <begin position="34"/>
        <end position="46"/>
    </location>
</feature>
<organism evidence="2 3">
    <name type="scientific">Coniosporium apollinis (strain CBS 100218)</name>
    <name type="common">Rock-inhabiting black yeast</name>
    <dbReference type="NCBI Taxonomy" id="1168221"/>
    <lineage>
        <taxon>Eukaryota</taxon>
        <taxon>Fungi</taxon>
        <taxon>Dikarya</taxon>
        <taxon>Ascomycota</taxon>
        <taxon>Pezizomycotina</taxon>
        <taxon>Dothideomycetes</taxon>
        <taxon>Dothideomycetes incertae sedis</taxon>
        <taxon>Coniosporium</taxon>
    </lineage>
</organism>
<dbReference type="EMBL" id="JH767576">
    <property type="protein sequence ID" value="EON65813.1"/>
    <property type="molecule type" value="Genomic_DNA"/>
</dbReference>
<feature type="compositionally biased region" description="Low complexity" evidence="1">
    <location>
        <begin position="14"/>
        <end position="25"/>
    </location>
</feature>